<gene>
    <name evidence="5" type="ORF">HF576_06805</name>
</gene>
<dbReference type="InterPro" id="IPR003593">
    <property type="entry name" value="AAA+_ATPase"/>
</dbReference>
<dbReference type="Proteomes" id="UP001429745">
    <property type="component" value="Unassembled WGS sequence"/>
</dbReference>
<feature type="domain" description="ABC transporter" evidence="4">
    <location>
        <begin position="2"/>
        <end position="235"/>
    </location>
</feature>
<proteinExistence type="predicted"/>
<dbReference type="Pfam" id="PF00005">
    <property type="entry name" value="ABC_tran"/>
    <property type="match status" value="1"/>
</dbReference>
<keyword evidence="6" id="KW-1185">Reference proteome</keyword>
<keyword evidence="2" id="KW-0547">Nucleotide-binding</keyword>
<dbReference type="SUPFAM" id="SSF52540">
    <property type="entry name" value="P-loop containing nucleoside triphosphate hydrolases"/>
    <property type="match status" value="1"/>
</dbReference>
<evidence type="ECO:0000256" key="3">
    <source>
        <dbReference type="ARBA" id="ARBA00022840"/>
    </source>
</evidence>
<dbReference type="PROSITE" id="PS00211">
    <property type="entry name" value="ABC_TRANSPORTER_1"/>
    <property type="match status" value="1"/>
</dbReference>
<organism evidence="5 6">
    <name type="scientific">Microbacterium salsuginis</name>
    <dbReference type="NCBI Taxonomy" id="2722803"/>
    <lineage>
        <taxon>Bacteria</taxon>
        <taxon>Bacillati</taxon>
        <taxon>Actinomycetota</taxon>
        <taxon>Actinomycetes</taxon>
        <taxon>Micrococcales</taxon>
        <taxon>Microbacteriaceae</taxon>
        <taxon>Microbacterium</taxon>
    </lineage>
</organism>
<protein>
    <submittedName>
        <fullName evidence="5">ABC transporter ATP-binding protein</fullName>
    </submittedName>
</protein>
<dbReference type="InterPro" id="IPR017871">
    <property type="entry name" value="ABC_transporter-like_CS"/>
</dbReference>
<dbReference type="RefSeq" id="WP_168911945.1">
    <property type="nucleotide sequence ID" value="NZ_JABACI010000001.1"/>
</dbReference>
<evidence type="ECO:0000313" key="5">
    <source>
        <dbReference type="EMBL" id="NLP83548.1"/>
    </source>
</evidence>
<evidence type="ECO:0000256" key="1">
    <source>
        <dbReference type="ARBA" id="ARBA00022448"/>
    </source>
</evidence>
<dbReference type="CDD" id="cd03293">
    <property type="entry name" value="ABC_NrtD_SsuB_transporters"/>
    <property type="match status" value="1"/>
</dbReference>
<dbReference type="InterPro" id="IPR027417">
    <property type="entry name" value="P-loop_NTPase"/>
</dbReference>
<reference evidence="5 6" key="1">
    <citation type="submission" date="2020-04" db="EMBL/GenBank/DDBJ databases">
        <title>CFH 90308 Microbacterium sp.</title>
        <authorList>
            <person name="Nie G."/>
            <person name="Ming H."/>
            <person name="Xia T."/>
        </authorList>
    </citation>
    <scope>NUCLEOTIDE SEQUENCE [LARGE SCALE GENOMIC DNA]</scope>
    <source>
        <strain evidence="5 6">CFH 90308</strain>
    </source>
</reference>
<keyword evidence="3 5" id="KW-0067">ATP-binding</keyword>
<dbReference type="Gene3D" id="3.40.50.300">
    <property type="entry name" value="P-loop containing nucleotide triphosphate hydrolases"/>
    <property type="match status" value="1"/>
</dbReference>
<dbReference type="EMBL" id="JABACI010000001">
    <property type="protein sequence ID" value="NLP83548.1"/>
    <property type="molecule type" value="Genomic_DNA"/>
</dbReference>
<dbReference type="PANTHER" id="PTHR42788">
    <property type="entry name" value="TAURINE IMPORT ATP-BINDING PROTEIN-RELATED"/>
    <property type="match status" value="1"/>
</dbReference>
<evidence type="ECO:0000256" key="2">
    <source>
        <dbReference type="ARBA" id="ARBA00022741"/>
    </source>
</evidence>
<keyword evidence="1" id="KW-0813">Transport</keyword>
<dbReference type="InterPro" id="IPR003439">
    <property type="entry name" value="ABC_transporter-like_ATP-bd"/>
</dbReference>
<dbReference type="PANTHER" id="PTHR42788:SF13">
    <property type="entry name" value="ALIPHATIC SULFONATES IMPORT ATP-BINDING PROTEIN SSUB"/>
    <property type="match status" value="1"/>
</dbReference>
<dbReference type="SMART" id="SM00382">
    <property type="entry name" value="AAA"/>
    <property type="match status" value="1"/>
</dbReference>
<evidence type="ECO:0000313" key="6">
    <source>
        <dbReference type="Proteomes" id="UP001429745"/>
    </source>
</evidence>
<evidence type="ECO:0000259" key="4">
    <source>
        <dbReference type="PROSITE" id="PS50893"/>
    </source>
</evidence>
<dbReference type="PROSITE" id="PS50893">
    <property type="entry name" value="ABC_TRANSPORTER_2"/>
    <property type="match status" value="1"/>
</dbReference>
<name>A0ABX1K973_9MICO</name>
<comment type="caution">
    <text evidence="5">The sequence shown here is derived from an EMBL/GenBank/DDBJ whole genome shotgun (WGS) entry which is preliminary data.</text>
</comment>
<sequence length="265" mass="29270">MLALKNVSKRYGDAATGTLAVKDLTFTVGENEVVTIVGPSGCGKTTVLKLMAGLLEPSSGSITVDGQEVVRPPEAVALVFQDYVNSLYPWMTVGQNVEFPLTRKVRDRAARRDRVATAVESVGLAGFEDRYPWQLSGGMQQRVAIARGLAYQPQILLMDEPFGALDAQTRADLEDLVLQVRHAFKITIVFVTHDIDESVYLADRVLVMGPRPTFIEADLAVDLPSPRDQIETKELSEFARVRGDVYRRIRRSSELMRTGNTQATT</sequence>
<accession>A0ABX1K973</accession>
<dbReference type="GO" id="GO:0005524">
    <property type="term" value="F:ATP binding"/>
    <property type="evidence" value="ECO:0007669"/>
    <property type="project" value="UniProtKB-KW"/>
</dbReference>
<dbReference type="InterPro" id="IPR050166">
    <property type="entry name" value="ABC_transporter_ATP-bind"/>
</dbReference>